<dbReference type="GO" id="GO:0005737">
    <property type="term" value="C:cytoplasm"/>
    <property type="evidence" value="ECO:0007669"/>
    <property type="project" value="TreeGrafter"/>
</dbReference>
<evidence type="ECO:0000313" key="2">
    <source>
        <dbReference type="EMBL" id="MBT2991001.1"/>
    </source>
</evidence>
<dbReference type="InterPro" id="IPR051783">
    <property type="entry name" value="NAD(P)-dependent_oxidoreduct"/>
</dbReference>
<organism evidence="2 3">
    <name type="scientific">Candidatus Thiodiazotropha taylori</name>
    <dbReference type="NCBI Taxonomy" id="2792791"/>
    <lineage>
        <taxon>Bacteria</taxon>
        <taxon>Pseudomonadati</taxon>
        <taxon>Pseudomonadota</taxon>
        <taxon>Gammaproteobacteria</taxon>
        <taxon>Chromatiales</taxon>
        <taxon>Sedimenticolaceae</taxon>
        <taxon>Candidatus Thiodiazotropha</taxon>
    </lineage>
</organism>
<name>A0A944MAK5_9GAMM</name>
<gene>
    <name evidence="2" type="ORF">KME65_18745</name>
</gene>
<accession>A0A944MAK5</accession>
<dbReference type="GO" id="GO:0004029">
    <property type="term" value="F:aldehyde dehydrogenase (NAD+) activity"/>
    <property type="evidence" value="ECO:0007669"/>
    <property type="project" value="TreeGrafter"/>
</dbReference>
<dbReference type="InterPro" id="IPR036291">
    <property type="entry name" value="NAD(P)-bd_dom_sf"/>
</dbReference>
<evidence type="ECO:0000313" key="3">
    <source>
        <dbReference type="Proteomes" id="UP000770889"/>
    </source>
</evidence>
<feature type="domain" description="NAD-dependent epimerase/dehydratase" evidence="1">
    <location>
        <begin position="3"/>
        <end position="216"/>
    </location>
</feature>
<dbReference type="AlphaFoldDB" id="A0A944MAK5"/>
<comment type="caution">
    <text evidence="2">The sequence shown here is derived from an EMBL/GenBank/DDBJ whole genome shotgun (WGS) entry which is preliminary data.</text>
</comment>
<protein>
    <submittedName>
        <fullName evidence="2">NAD(P)-dependent oxidoreductase</fullName>
    </submittedName>
</protein>
<dbReference type="Proteomes" id="UP000770889">
    <property type="component" value="Unassembled WGS sequence"/>
</dbReference>
<dbReference type="Pfam" id="PF01370">
    <property type="entry name" value="Epimerase"/>
    <property type="match status" value="1"/>
</dbReference>
<dbReference type="EMBL" id="JAHHGM010000025">
    <property type="protein sequence ID" value="MBT2991001.1"/>
    <property type="molecule type" value="Genomic_DNA"/>
</dbReference>
<dbReference type="PANTHER" id="PTHR48079">
    <property type="entry name" value="PROTEIN YEEZ"/>
    <property type="match status" value="1"/>
</dbReference>
<dbReference type="InterPro" id="IPR001509">
    <property type="entry name" value="Epimerase_deHydtase"/>
</dbReference>
<evidence type="ECO:0000259" key="1">
    <source>
        <dbReference type="Pfam" id="PF01370"/>
    </source>
</evidence>
<reference evidence="2 3" key="1">
    <citation type="submission" date="2021-05" db="EMBL/GenBank/DDBJ databases">
        <title>Genetic and Functional Diversity in Clade A Lucinid endosymbionts from the Bahamas.</title>
        <authorList>
            <person name="Giani N.M."/>
            <person name="Engel A.S."/>
            <person name="Campbell B.J."/>
        </authorList>
    </citation>
    <scope>NUCLEOTIDE SEQUENCE [LARGE SCALE GENOMIC DNA]</scope>
    <source>
        <strain evidence="2">LUC16012Gg_MoonRockCtena</strain>
    </source>
</reference>
<dbReference type="PANTHER" id="PTHR48079:SF6">
    <property type="entry name" value="NAD(P)-BINDING DOMAIN-CONTAINING PROTEIN-RELATED"/>
    <property type="match status" value="1"/>
</dbReference>
<dbReference type="Gene3D" id="3.40.50.720">
    <property type="entry name" value="NAD(P)-binding Rossmann-like Domain"/>
    <property type="match status" value="1"/>
</dbReference>
<dbReference type="SUPFAM" id="SSF51735">
    <property type="entry name" value="NAD(P)-binding Rossmann-fold domains"/>
    <property type="match status" value="1"/>
</dbReference>
<proteinExistence type="predicted"/>
<sequence length="337" mass="37455">MRIVVTGATGFVGSHCIQALAKHREVEIIAACRDPSRLPDGFQGEARIGDLRDSSYLNDLTDEVDVVIHAAAWTSLWGHKKASEELFLNPSLALIETARQRRVKRFVFISTVSAADSQAANDPMSRGIKRSYWPHEANVVTIEDRLRELSGNGFCAVNMRLGLFAGSRYALGLLPILAPRLKTHLVPWVDGGKTSMTIIDGRDIGTCVALAATRTELVGYQGFNVVGPEVPQVRDVIDYLHQRHGLPRPHFSVPFPVAFGFAWVMEKLDPILPWEPLVTRSIIHLLQETSVDNDRAARILGYQPKHPWQEAIDAQLAEMAEHQTQPMSMARPIPGEY</sequence>